<name>A0A5D2RNA3_GOSTO</name>
<organism evidence="1 2">
    <name type="scientific">Gossypium tomentosum</name>
    <name type="common">Hawaiian cotton</name>
    <name type="synonym">Gossypium sandvicense</name>
    <dbReference type="NCBI Taxonomy" id="34277"/>
    <lineage>
        <taxon>Eukaryota</taxon>
        <taxon>Viridiplantae</taxon>
        <taxon>Streptophyta</taxon>
        <taxon>Embryophyta</taxon>
        <taxon>Tracheophyta</taxon>
        <taxon>Spermatophyta</taxon>
        <taxon>Magnoliopsida</taxon>
        <taxon>eudicotyledons</taxon>
        <taxon>Gunneridae</taxon>
        <taxon>Pentapetalae</taxon>
        <taxon>rosids</taxon>
        <taxon>malvids</taxon>
        <taxon>Malvales</taxon>
        <taxon>Malvaceae</taxon>
        <taxon>Malvoideae</taxon>
        <taxon>Gossypium</taxon>
    </lineage>
</organism>
<dbReference type="AlphaFoldDB" id="A0A5D2RNA3"/>
<protein>
    <submittedName>
        <fullName evidence="1">Uncharacterized protein</fullName>
    </submittedName>
</protein>
<sequence length="111" mass="12741">MANIGGNCENVSDNIQQNNILEVFNNGYFENIQNIVVARDEVPMVGLQEAPRCEIEVNYNQFGANPPPEMNPVEDYFVQNNENSGSPLLYILHPHKIHRVRNHRRMLNPII</sequence>
<dbReference type="EMBL" id="CM017610">
    <property type="protein sequence ID" value="TYI42337.1"/>
    <property type="molecule type" value="Genomic_DNA"/>
</dbReference>
<keyword evidence="2" id="KW-1185">Reference proteome</keyword>
<evidence type="ECO:0000313" key="2">
    <source>
        <dbReference type="Proteomes" id="UP000322667"/>
    </source>
</evidence>
<accession>A0A5D2RNA3</accession>
<proteinExistence type="predicted"/>
<evidence type="ECO:0000313" key="1">
    <source>
        <dbReference type="EMBL" id="TYI42337.1"/>
    </source>
</evidence>
<gene>
    <name evidence="1" type="ORF">ES332_A01G091600v1</name>
</gene>
<dbReference type="Proteomes" id="UP000322667">
    <property type="component" value="Chromosome A01"/>
</dbReference>
<reference evidence="1 2" key="1">
    <citation type="submission" date="2019-07" db="EMBL/GenBank/DDBJ databases">
        <title>WGS assembly of Gossypium tomentosum.</title>
        <authorList>
            <person name="Chen Z.J."/>
            <person name="Sreedasyam A."/>
            <person name="Ando A."/>
            <person name="Song Q."/>
            <person name="De L."/>
            <person name="Hulse-Kemp A."/>
            <person name="Ding M."/>
            <person name="Ye W."/>
            <person name="Kirkbride R."/>
            <person name="Jenkins J."/>
            <person name="Plott C."/>
            <person name="Lovell J."/>
            <person name="Lin Y.-M."/>
            <person name="Vaughn R."/>
            <person name="Liu B."/>
            <person name="Li W."/>
            <person name="Simpson S."/>
            <person name="Scheffler B."/>
            <person name="Saski C."/>
            <person name="Grover C."/>
            <person name="Hu G."/>
            <person name="Conover J."/>
            <person name="Carlson J."/>
            <person name="Shu S."/>
            <person name="Boston L."/>
            <person name="Williams M."/>
            <person name="Peterson D."/>
            <person name="Mcgee K."/>
            <person name="Jones D."/>
            <person name="Wendel J."/>
            <person name="Stelly D."/>
            <person name="Grimwood J."/>
            <person name="Schmutz J."/>
        </authorList>
    </citation>
    <scope>NUCLEOTIDE SEQUENCE [LARGE SCALE GENOMIC DNA]</scope>
    <source>
        <strain evidence="1">7179.01</strain>
    </source>
</reference>